<sequence length="100" mass="11111">MIILLSFLLINASGFIPSERYGHTANYNEIDNKLYFLGGVDRNNSTLADFFTLEISNSLNITAPNFEPQILNPAPPNVTFVTSVIKNSKIYVYGSSDDTM</sequence>
<dbReference type="Gene3D" id="2.120.10.80">
    <property type="entry name" value="Kelch-type beta propeller"/>
    <property type="match status" value="1"/>
</dbReference>
<evidence type="ECO:0000313" key="1">
    <source>
        <dbReference type="EMBL" id="CAG8676886.1"/>
    </source>
</evidence>
<dbReference type="OrthoDB" id="2148641at2759"/>
<name>A0A9N9EH47_9GLOM</name>
<evidence type="ECO:0000313" key="2">
    <source>
        <dbReference type="Proteomes" id="UP000789831"/>
    </source>
</evidence>
<dbReference type="AlphaFoldDB" id="A0A9N9EH47"/>
<organism evidence="1 2">
    <name type="scientific">Ambispora gerdemannii</name>
    <dbReference type="NCBI Taxonomy" id="144530"/>
    <lineage>
        <taxon>Eukaryota</taxon>
        <taxon>Fungi</taxon>
        <taxon>Fungi incertae sedis</taxon>
        <taxon>Mucoromycota</taxon>
        <taxon>Glomeromycotina</taxon>
        <taxon>Glomeromycetes</taxon>
        <taxon>Archaeosporales</taxon>
        <taxon>Ambisporaceae</taxon>
        <taxon>Ambispora</taxon>
    </lineage>
</organism>
<gene>
    <name evidence="1" type="ORF">AGERDE_LOCUS12500</name>
</gene>
<comment type="caution">
    <text evidence="1">The sequence shown here is derived from an EMBL/GenBank/DDBJ whole genome shotgun (WGS) entry which is preliminary data.</text>
</comment>
<proteinExistence type="predicted"/>
<feature type="non-terminal residue" evidence="1">
    <location>
        <position position="100"/>
    </location>
</feature>
<dbReference type="EMBL" id="CAJVPL010009125">
    <property type="protein sequence ID" value="CAG8676886.1"/>
    <property type="molecule type" value="Genomic_DNA"/>
</dbReference>
<accession>A0A9N9EH47</accession>
<dbReference type="SUPFAM" id="SSF117281">
    <property type="entry name" value="Kelch motif"/>
    <property type="match status" value="1"/>
</dbReference>
<dbReference type="Proteomes" id="UP000789831">
    <property type="component" value="Unassembled WGS sequence"/>
</dbReference>
<protein>
    <submittedName>
        <fullName evidence="1">8962_t:CDS:1</fullName>
    </submittedName>
</protein>
<dbReference type="InterPro" id="IPR015915">
    <property type="entry name" value="Kelch-typ_b-propeller"/>
</dbReference>
<keyword evidence="2" id="KW-1185">Reference proteome</keyword>
<reference evidence="1" key="1">
    <citation type="submission" date="2021-06" db="EMBL/GenBank/DDBJ databases">
        <authorList>
            <person name="Kallberg Y."/>
            <person name="Tangrot J."/>
            <person name="Rosling A."/>
        </authorList>
    </citation>
    <scope>NUCLEOTIDE SEQUENCE</scope>
    <source>
        <strain evidence="1">MT106</strain>
    </source>
</reference>